<dbReference type="Proteomes" id="UP001431783">
    <property type="component" value="Unassembled WGS sequence"/>
</dbReference>
<accession>A0AAW1UP80</accession>
<keyword evidence="2" id="KW-1185">Reference proteome</keyword>
<evidence type="ECO:0000313" key="2">
    <source>
        <dbReference type="Proteomes" id="UP001431783"/>
    </source>
</evidence>
<dbReference type="AlphaFoldDB" id="A0AAW1UP80"/>
<reference evidence="1 2" key="1">
    <citation type="submission" date="2023-03" db="EMBL/GenBank/DDBJ databases">
        <title>Genome insight into feeding habits of ladybird beetles.</title>
        <authorList>
            <person name="Li H.-S."/>
            <person name="Huang Y.-H."/>
            <person name="Pang H."/>
        </authorList>
    </citation>
    <scope>NUCLEOTIDE SEQUENCE [LARGE SCALE GENOMIC DNA]</scope>
    <source>
        <strain evidence="1">SYSU_2023b</strain>
        <tissue evidence="1">Whole body</tissue>
    </source>
</reference>
<comment type="caution">
    <text evidence="1">The sequence shown here is derived from an EMBL/GenBank/DDBJ whole genome shotgun (WGS) entry which is preliminary data.</text>
</comment>
<gene>
    <name evidence="1" type="ORF">WA026_007458</name>
</gene>
<organism evidence="1 2">
    <name type="scientific">Henosepilachna vigintioctopunctata</name>
    <dbReference type="NCBI Taxonomy" id="420089"/>
    <lineage>
        <taxon>Eukaryota</taxon>
        <taxon>Metazoa</taxon>
        <taxon>Ecdysozoa</taxon>
        <taxon>Arthropoda</taxon>
        <taxon>Hexapoda</taxon>
        <taxon>Insecta</taxon>
        <taxon>Pterygota</taxon>
        <taxon>Neoptera</taxon>
        <taxon>Endopterygota</taxon>
        <taxon>Coleoptera</taxon>
        <taxon>Polyphaga</taxon>
        <taxon>Cucujiformia</taxon>
        <taxon>Coccinelloidea</taxon>
        <taxon>Coccinellidae</taxon>
        <taxon>Epilachninae</taxon>
        <taxon>Epilachnini</taxon>
        <taxon>Henosepilachna</taxon>
    </lineage>
</organism>
<proteinExistence type="predicted"/>
<sequence>MDILCAVCSVVPATAFISSSPKLYGRRLQRPFMALNNFTHPSTDVRYGVRIFDQLQFLIPYVHFRRGWFHTRAVHVNTWHKSIQFFPQISPIVNHLNQSYRS</sequence>
<name>A0AAW1UP80_9CUCU</name>
<dbReference type="EMBL" id="JARQZJ010000093">
    <property type="protein sequence ID" value="KAK9884618.1"/>
    <property type="molecule type" value="Genomic_DNA"/>
</dbReference>
<evidence type="ECO:0000313" key="1">
    <source>
        <dbReference type="EMBL" id="KAK9884618.1"/>
    </source>
</evidence>
<evidence type="ECO:0008006" key="3">
    <source>
        <dbReference type="Google" id="ProtNLM"/>
    </source>
</evidence>
<protein>
    <recommendedName>
        <fullName evidence="3">Secreted protein</fullName>
    </recommendedName>
</protein>